<proteinExistence type="predicted"/>
<name>A0A9D9DY10_9SPIO</name>
<evidence type="ECO:0000313" key="2">
    <source>
        <dbReference type="Proteomes" id="UP000823615"/>
    </source>
</evidence>
<reference evidence="1" key="1">
    <citation type="submission" date="2020-10" db="EMBL/GenBank/DDBJ databases">
        <authorList>
            <person name="Gilroy R."/>
        </authorList>
    </citation>
    <scope>NUCLEOTIDE SEQUENCE</scope>
    <source>
        <strain evidence="1">7293</strain>
    </source>
</reference>
<organism evidence="1 2">
    <name type="scientific">Candidatus Ornithospirochaeta stercoripullorum</name>
    <dbReference type="NCBI Taxonomy" id="2840899"/>
    <lineage>
        <taxon>Bacteria</taxon>
        <taxon>Pseudomonadati</taxon>
        <taxon>Spirochaetota</taxon>
        <taxon>Spirochaetia</taxon>
        <taxon>Spirochaetales</taxon>
        <taxon>Spirochaetaceae</taxon>
        <taxon>Spirochaetaceae incertae sedis</taxon>
        <taxon>Candidatus Ornithospirochaeta</taxon>
    </lineage>
</organism>
<comment type="caution">
    <text evidence="1">The sequence shown here is derived from an EMBL/GenBank/DDBJ whole genome shotgun (WGS) entry which is preliminary data.</text>
</comment>
<evidence type="ECO:0000313" key="1">
    <source>
        <dbReference type="EMBL" id="MBO8436119.1"/>
    </source>
</evidence>
<gene>
    <name evidence="1" type="ORF">IAA97_03985</name>
</gene>
<dbReference type="Proteomes" id="UP000823615">
    <property type="component" value="Unassembled WGS sequence"/>
</dbReference>
<accession>A0A9D9DY10</accession>
<sequence length="110" mass="12266">MKNIGKMVALYPMPIVAVGAFVENKPNWMLIAHSGITGHDRMLISPAIPHYTNKGLSLGNMISLNIIDKQLLAKAERQDLSAEAKKINQSSQLEYGRLWRSVNHRGKTLD</sequence>
<reference evidence="1" key="2">
    <citation type="journal article" date="2021" name="PeerJ">
        <title>Extensive microbial diversity within the chicken gut microbiome revealed by metagenomics and culture.</title>
        <authorList>
            <person name="Gilroy R."/>
            <person name="Ravi A."/>
            <person name="Getino M."/>
            <person name="Pursley I."/>
            <person name="Horton D.L."/>
            <person name="Alikhan N.F."/>
            <person name="Baker D."/>
            <person name="Gharbi K."/>
            <person name="Hall N."/>
            <person name="Watson M."/>
            <person name="Adriaenssens E.M."/>
            <person name="Foster-Nyarko E."/>
            <person name="Jarju S."/>
            <person name="Secka A."/>
            <person name="Antonio M."/>
            <person name="Oren A."/>
            <person name="Chaudhuri R.R."/>
            <person name="La Ragione R."/>
            <person name="Hildebrand F."/>
            <person name="Pallen M.J."/>
        </authorList>
    </citation>
    <scope>NUCLEOTIDE SEQUENCE</scope>
    <source>
        <strain evidence="1">7293</strain>
    </source>
</reference>
<dbReference type="EMBL" id="JADIMT010000052">
    <property type="protein sequence ID" value="MBO8436119.1"/>
    <property type="molecule type" value="Genomic_DNA"/>
</dbReference>
<dbReference type="AlphaFoldDB" id="A0A9D9DY10"/>
<protein>
    <submittedName>
        <fullName evidence="1">Uncharacterized protein</fullName>
    </submittedName>
</protein>